<keyword evidence="2" id="KW-0472">Membrane</keyword>
<evidence type="ECO:0000313" key="5">
    <source>
        <dbReference type="Proteomes" id="UP000245119"/>
    </source>
</evidence>
<dbReference type="Pfam" id="PF01145">
    <property type="entry name" value="Band_7"/>
    <property type="match status" value="1"/>
</dbReference>
<keyword evidence="2" id="KW-0812">Transmembrane</keyword>
<dbReference type="InterPro" id="IPR001107">
    <property type="entry name" value="Band_7"/>
</dbReference>
<dbReference type="Proteomes" id="UP000245119">
    <property type="component" value="Linkage Group LG1"/>
</dbReference>
<feature type="region of interest" description="Disordered" evidence="1">
    <location>
        <begin position="1"/>
        <end position="74"/>
    </location>
</feature>
<evidence type="ECO:0000256" key="1">
    <source>
        <dbReference type="SAM" id="MobiDB-lite"/>
    </source>
</evidence>
<reference evidence="4 5" key="1">
    <citation type="submission" date="2018-04" db="EMBL/GenBank/DDBJ databases">
        <title>The genome of golden apple snail Pomacea canaliculata provides insight into stress tolerance and invasive adaptation.</title>
        <authorList>
            <person name="Liu C."/>
            <person name="Liu B."/>
            <person name="Ren Y."/>
            <person name="Zhang Y."/>
            <person name="Wang H."/>
            <person name="Li S."/>
            <person name="Jiang F."/>
            <person name="Yin L."/>
            <person name="Zhang G."/>
            <person name="Qian W."/>
            <person name="Fan W."/>
        </authorList>
    </citation>
    <scope>NUCLEOTIDE SEQUENCE [LARGE SCALE GENOMIC DNA]</scope>
    <source>
        <strain evidence="4">SZHN2017</strain>
        <tissue evidence="4">Muscle</tissue>
    </source>
</reference>
<comment type="caution">
    <text evidence="4">The sequence shown here is derived from an EMBL/GenBank/DDBJ whole genome shotgun (WGS) entry which is preliminary data.</text>
</comment>
<feature type="transmembrane region" description="Helical" evidence="2">
    <location>
        <begin position="172"/>
        <end position="199"/>
    </location>
</feature>
<sequence length="491" mass="56345">MAHRGESDWETSQEEVDEDNQKENDEDEDEDKEEKYSLMHDNDREADSTSDGLSSEEMKALSKMHSGKKKYVGEGKPEESLEMFPISYSEELVQPSPSLPFSASRVSQTECIELHEVEATIGDLPFAASDFVDSPTSSAEVAEQDAKQTPRKIQQLQNVIYTFFTRRSPVRLAVFSTIVVVVVGLLIFVSILPASFVYVEYYELALARSYISGRVNRERTYYPGCYLLTPDTDLIRFEGTAHFLDLALSVSTSDRLSFGLNVTLQYFIKPEELGDLYRDFEDNYRDTVKAITTSTIKNEAVKFSLDEYRLNRSFVEERFKSVIFDRLGGNCCRSCCPWHCAQDFDCRSCVLHESCQSGMHMEMRHFQMGAVDIPDTISEHYLRQVILQIEAETEHFVQEHLIETKHTEQMKQNILSDADENVAAAELQENATAYSNIIRVATRAQYEKEVQLSYMQAMKDMYSRLNITQEEHKLSLMFLRALEIFQITCTT</sequence>
<proteinExistence type="predicted"/>
<evidence type="ECO:0000259" key="3">
    <source>
        <dbReference type="Pfam" id="PF01145"/>
    </source>
</evidence>
<keyword evidence="5" id="KW-1185">Reference proteome</keyword>
<dbReference type="AlphaFoldDB" id="A0A2T7PYL2"/>
<organism evidence="4 5">
    <name type="scientific">Pomacea canaliculata</name>
    <name type="common">Golden apple snail</name>
    <dbReference type="NCBI Taxonomy" id="400727"/>
    <lineage>
        <taxon>Eukaryota</taxon>
        <taxon>Metazoa</taxon>
        <taxon>Spiralia</taxon>
        <taxon>Lophotrochozoa</taxon>
        <taxon>Mollusca</taxon>
        <taxon>Gastropoda</taxon>
        <taxon>Caenogastropoda</taxon>
        <taxon>Architaenioglossa</taxon>
        <taxon>Ampullarioidea</taxon>
        <taxon>Ampullariidae</taxon>
        <taxon>Pomacea</taxon>
    </lineage>
</organism>
<protein>
    <recommendedName>
        <fullName evidence="3">Band 7 domain-containing protein</fullName>
    </recommendedName>
</protein>
<dbReference type="OrthoDB" id="6144433at2759"/>
<feature type="compositionally biased region" description="Acidic residues" evidence="1">
    <location>
        <begin position="8"/>
        <end position="32"/>
    </location>
</feature>
<feature type="compositionally biased region" description="Basic and acidic residues" evidence="1">
    <location>
        <begin position="33"/>
        <end position="47"/>
    </location>
</feature>
<evidence type="ECO:0000256" key="2">
    <source>
        <dbReference type="SAM" id="Phobius"/>
    </source>
</evidence>
<gene>
    <name evidence="4" type="ORF">C0Q70_01131</name>
</gene>
<keyword evidence="2" id="KW-1133">Transmembrane helix</keyword>
<dbReference type="EMBL" id="PZQS01000001">
    <property type="protein sequence ID" value="PVD38516.1"/>
    <property type="molecule type" value="Genomic_DNA"/>
</dbReference>
<name>A0A2T7PYL2_POMCA</name>
<evidence type="ECO:0000313" key="4">
    <source>
        <dbReference type="EMBL" id="PVD38516.1"/>
    </source>
</evidence>
<accession>A0A2T7PYL2</accession>
<feature type="domain" description="Band 7" evidence="3">
    <location>
        <begin position="212"/>
        <end position="398"/>
    </location>
</feature>